<sequence length="525" mass="58770">MLLLILILLVTENVYLVQNEKVELQDSIDSTNFKNALAKELLKKKLLNLESARQQDSLAQFLRKGEKNPAKGKPNFSVDDDPSRKQAQMANSFIASSNLLFGTKSQRRPCNTANKSATKEAVLDMQYLRHSFSGFNEEGVDFPSSRDASTPAIRKRSSKKVQDPISCYLTEPRKITCMHKDIIYKIQLPSSDVADDEIGRIVESIYRAVEGNRAAIGKSIMVEDTYKTKRASDDYLKSLFLNNLLAANHPKTAIMPAYNGNNAFYLPLIIPVSQPKIDAGKIPLSYYPGLLIDPKLQHSYNMSISGGVDALNGISALGRNILVDNGYGNQYILPASYFMPANVRQRSENNATADEERRRNWLALMATNGYNSIQPHVVEGVQSLSDDKLALGSNNKLTIAETGEYLDKQLLNQRQERDTYYLRQYYHVSSKMFNQLPTKVPSASTMSTALPNQVSTTLPANMSARMPKTMSTRMSKTMSTRMSKTMSTRMSKTVPYRMSETIPSRMPVSLYLPNTMPKPLPTPMP</sequence>
<feature type="signal peptide" evidence="2">
    <location>
        <begin position="1"/>
        <end position="19"/>
    </location>
</feature>
<feature type="region of interest" description="Disordered" evidence="1">
    <location>
        <begin position="465"/>
        <end position="494"/>
    </location>
</feature>
<feature type="region of interest" description="Disordered" evidence="1">
    <location>
        <begin position="64"/>
        <end position="83"/>
    </location>
</feature>
<keyword evidence="4" id="KW-1185">Reference proteome</keyword>
<name>A0A8S9XN49_APOLU</name>
<protein>
    <submittedName>
        <fullName evidence="3">Uncharacterized protein</fullName>
    </submittedName>
</protein>
<dbReference type="EMBL" id="WIXP02000006">
    <property type="protein sequence ID" value="KAF6209456.1"/>
    <property type="molecule type" value="Genomic_DNA"/>
</dbReference>
<feature type="chain" id="PRO_5035911773" evidence="2">
    <location>
        <begin position="20"/>
        <end position="525"/>
    </location>
</feature>
<accession>A0A8S9XN49</accession>
<comment type="caution">
    <text evidence="3">The sequence shown here is derived from an EMBL/GenBank/DDBJ whole genome shotgun (WGS) entry which is preliminary data.</text>
</comment>
<organism evidence="3 4">
    <name type="scientific">Apolygus lucorum</name>
    <name type="common">Small green plant bug</name>
    <name type="synonym">Lygocoris lucorum</name>
    <dbReference type="NCBI Taxonomy" id="248454"/>
    <lineage>
        <taxon>Eukaryota</taxon>
        <taxon>Metazoa</taxon>
        <taxon>Ecdysozoa</taxon>
        <taxon>Arthropoda</taxon>
        <taxon>Hexapoda</taxon>
        <taxon>Insecta</taxon>
        <taxon>Pterygota</taxon>
        <taxon>Neoptera</taxon>
        <taxon>Paraneoptera</taxon>
        <taxon>Hemiptera</taxon>
        <taxon>Heteroptera</taxon>
        <taxon>Panheteroptera</taxon>
        <taxon>Cimicomorpha</taxon>
        <taxon>Miridae</taxon>
        <taxon>Mirini</taxon>
        <taxon>Apolygus</taxon>
    </lineage>
</organism>
<evidence type="ECO:0000256" key="1">
    <source>
        <dbReference type="SAM" id="MobiDB-lite"/>
    </source>
</evidence>
<feature type="compositionally biased region" description="Low complexity" evidence="1">
    <location>
        <begin position="468"/>
        <end position="493"/>
    </location>
</feature>
<evidence type="ECO:0000313" key="3">
    <source>
        <dbReference type="EMBL" id="KAF6209456.1"/>
    </source>
</evidence>
<dbReference type="AlphaFoldDB" id="A0A8S9XN49"/>
<dbReference type="Proteomes" id="UP000466442">
    <property type="component" value="Unassembled WGS sequence"/>
</dbReference>
<keyword evidence="2" id="KW-0732">Signal</keyword>
<proteinExistence type="predicted"/>
<dbReference type="OrthoDB" id="10657831at2759"/>
<reference evidence="3" key="1">
    <citation type="journal article" date="2021" name="Mol. Ecol. Resour.">
        <title>Apolygus lucorum genome provides insights into omnivorousness and mesophyll feeding.</title>
        <authorList>
            <person name="Liu Y."/>
            <person name="Liu H."/>
            <person name="Wang H."/>
            <person name="Huang T."/>
            <person name="Liu B."/>
            <person name="Yang B."/>
            <person name="Yin L."/>
            <person name="Li B."/>
            <person name="Zhang Y."/>
            <person name="Zhang S."/>
            <person name="Jiang F."/>
            <person name="Zhang X."/>
            <person name="Ren Y."/>
            <person name="Wang B."/>
            <person name="Wang S."/>
            <person name="Lu Y."/>
            <person name="Wu K."/>
            <person name="Fan W."/>
            <person name="Wang G."/>
        </authorList>
    </citation>
    <scope>NUCLEOTIDE SEQUENCE</scope>
    <source>
        <strain evidence="3">12Hb</strain>
    </source>
</reference>
<evidence type="ECO:0000256" key="2">
    <source>
        <dbReference type="SAM" id="SignalP"/>
    </source>
</evidence>
<gene>
    <name evidence="3" type="ORF">GE061_015203</name>
</gene>
<evidence type="ECO:0000313" key="4">
    <source>
        <dbReference type="Proteomes" id="UP000466442"/>
    </source>
</evidence>